<proteinExistence type="inferred from homology"/>
<evidence type="ECO:0000256" key="6">
    <source>
        <dbReference type="ARBA" id="ARBA00022556"/>
    </source>
</evidence>
<evidence type="ECO:0000256" key="12">
    <source>
        <dbReference type="ARBA" id="ARBA00038032"/>
    </source>
</evidence>
<feature type="transmembrane region" description="Helical" evidence="14">
    <location>
        <begin position="155"/>
        <end position="176"/>
    </location>
</feature>
<comment type="subcellular location">
    <subcellularLocation>
        <location evidence="1 13">Cell membrane</location>
        <topology evidence="1 13">Multi-pass membrane protein</topology>
    </subcellularLocation>
</comment>
<keyword evidence="9 14" id="KW-1133">Transmembrane helix</keyword>
<dbReference type="eggNOG" id="COG0697">
    <property type="taxonomic scope" value="Bacteria"/>
</dbReference>
<keyword evidence="17" id="KW-1185">Reference proteome</keyword>
<feature type="transmembrane region" description="Helical" evidence="14">
    <location>
        <begin position="115"/>
        <end position="134"/>
    </location>
</feature>
<keyword evidence="8" id="KW-0448">Lipopolysaccharide biosynthesis</keyword>
<feature type="transmembrane region" description="Helical" evidence="14">
    <location>
        <begin position="30"/>
        <end position="52"/>
    </location>
</feature>
<name>D1C7Y9_SPHTD</name>
<feature type="transmembrane region" description="Helical" evidence="14">
    <location>
        <begin position="188"/>
        <end position="206"/>
    </location>
</feature>
<dbReference type="GO" id="GO:0009103">
    <property type="term" value="P:lipopolysaccharide biosynthetic process"/>
    <property type="evidence" value="ECO:0007669"/>
    <property type="project" value="UniProtKB-KW"/>
</dbReference>
<evidence type="ECO:0000313" key="17">
    <source>
        <dbReference type="Proteomes" id="UP000002027"/>
    </source>
</evidence>
<dbReference type="Pfam" id="PF00893">
    <property type="entry name" value="Multi_Drug_Res"/>
    <property type="match status" value="1"/>
</dbReference>
<protein>
    <submittedName>
        <fullName evidence="16">DMT family permease</fullName>
    </submittedName>
</protein>
<evidence type="ECO:0000256" key="3">
    <source>
        <dbReference type="ARBA" id="ARBA00022475"/>
    </source>
</evidence>
<dbReference type="GO" id="GO:0005886">
    <property type="term" value="C:plasma membrane"/>
    <property type="evidence" value="ECO:0007669"/>
    <property type="project" value="UniProtKB-SubCell"/>
</dbReference>
<dbReference type="AlphaFoldDB" id="D1C7Y9"/>
<feature type="domain" description="EamA" evidence="15">
    <location>
        <begin position="158"/>
        <end position="291"/>
    </location>
</feature>
<evidence type="ECO:0000256" key="14">
    <source>
        <dbReference type="SAM" id="Phobius"/>
    </source>
</evidence>
<dbReference type="HOGENOM" id="CLU_060016_2_0_0"/>
<evidence type="ECO:0000256" key="7">
    <source>
        <dbReference type="ARBA" id="ARBA00022692"/>
    </source>
</evidence>
<feature type="transmembrane region" description="Helical" evidence="14">
    <location>
        <begin position="222"/>
        <end position="241"/>
    </location>
</feature>
<keyword evidence="7 13" id="KW-0812">Transmembrane</keyword>
<keyword evidence="5" id="KW-0997">Cell inner membrane</keyword>
<organism evidence="16 17">
    <name type="scientific">Sphaerobacter thermophilus (strain ATCC 49802 / DSM 20745 / KCCM 41009 / NCIMB 13125 / S 6022)</name>
    <dbReference type="NCBI Taxonomy" id="479434"/>
    <lineage>
        <taxon>Bacteria</taxon>
        <taxon>Pseudomonadati</taxon>
        <taxon>Thermomicrobiota</taxon>
        <taxon>Thermomicrobia</taxon>
        <taxon>Sphaerobacterales</taxon>
        <taxon>Sphaerobacterineae</taxon>
        <taxon>Sphaerobacteraceae</taxon>
        <taxon>Sphaerobacter</taxon>
    </lineage>
</organism>
<keyword evidence="11 14" id="KW-0472">Membrane</keyword>
<dbReference type="InterPro" id="IPR045324">
    <property type="entry name" value="Small_multidrug_res"/>
</dbReference>
<dbReference type="OrthoDB" id="157232at2"/>
<evidence type="ECO:0000256" key="13">
    <source>
        <dbReference type="RuleBase" id="RU003942"/>
    </source>
</evidence>
<evidence type="ECO:0000313" key="16">
    <source>
        <dbReference type="EMBL" id="ACZ39860.1"/>
    </source>
</evidence>
<dbReference type="PANTHER" id="PTHR30561">
    <property type="entry name" value="SMR FAMILY PROTON-DEPENDENT DRUG EFFLUX TRANSPORTER SUGE"/>
    <property type="match status" value="1"/>
</dbReference>
<evidence type="ECO:0000256" key="10">
    <source>
        <dbReference type="ARBA" id="ARBA00023098"/>
    </source>
</evidence>
<dbReference type="GO" id="GO:0022857">
    <property type="term" value="F:transmembrane transporter activity"/>
    <property type="evidence" value="ECO:0007669"/>
    <property type="project" value="InterPro"/>
</dbReference>
<dbReference type="Gene3D" id="1.10.3730.20">
    <property type="match status" value="1"/>
</dbReference>
<feature type="transmembrane region" description="Helical" evidence="14">
    <location>
        <begin position="277"/>
        <end position="294"/>
    </location>
</feature>
<dbReference type="KEGG" id="sti:Sthe_2445"/>
<dbReference type="InterPro" id="IPR037185">
    <property type="entry name" value="EmrE-like"/>
</dbReference>
<evidence type="ECO:0000259" key="15">
    <source>
        <dbReference type="Pfam" id="PF00892"/>
    </source>
</evidence>
<evidence type="ECO:0000256" key="4">
    <source>
        <dbReference type="ARBA" id="ARBA00022516"/>
    </source>
</evidence>
<dbReference type="Proteomes" id="UP000002027">
    <property type="component" value="Chromosome 1"/>
</dbReference>
<dbReference type="InterPro" id="IPR000620">
    <property type="entry name" value="EamA_dom"/>
</dbReference>
<reference evidence="17" key="1">
    <citation type="submission" date="2009-11" db="EMBL/GenBank/DDBJ databases">
        <title>The complete chromosome 1 of Sphaerobacter thermophilus DSM 20745.</title>
        <authorList>
            <person name="Lucas S."/>
            <person name="Copeland A."/>
            <person name="Lapidus A."/>
            <person name="Glavina del Rio T."/>
            <person name="Dalin E."/>
            <person name="Tice H."/>
            <person name="Bruce D."/>
            <person name="Goodwin L."/>
            <person name="Pitluck S."/>
            <person name="Kyrpides N."/>
            <person name="Mavromatis K."/>
            <person name="Ivanova N."/>
            <person name="Mikhailova N."/>
            <person name="LaButti K.M."/>
            <person name="Clum A."/>
            <person name="Sun H.I."/>
            <person name="Brettin T."/>
            <person name="Detter J.C."/>
            <person name="Han C."/>
            <person name="Larimer F."/>
            <person name="Land M."/>
            <person name="Hauser L."/>
            <person name="Markowitz V."/>
            <person name="Cheng J.F."/>
            <person name="Hugenholtz P."/>
            <person name="Woyke T."/>
            <person name="Wu D."/>
            <person name="Steenblock K."/>
            <person name="Schneider S."/>
            <person name="Pukall R."/>
            <person name="Goeker M."/>
            <person name="Klenk H.P."/>
            <person name="Eisen J.A."/>
        </authorList>
    </citation>
    <scope>NUCLEOTIDE SEQUENCE [LARGE SCALE GENOMIC DNA]</scope>
    <source>
        <strain evidence="17">ATCC 49802 / DSM 20745 / S 6022</strain>
    </source>
</reference>
<evidence type="ECO:0000256" key="8">
    <source>
        <dbReference type="ARBA" id="ARBA00022985"/>
    </source>
</evidence>
<keyword evidence="6" id="KW-0441">Lipid A biosynthesis</keyword>
<comment type="similarity">
    <text evidence="12 13">Belongs to the drug/metabolite transporter (DMT) superfamily. Small multidrug resistance (SMR) (TC 2.A.7.1) family.</text>
</comment>
<dbReference type="STRING" id="479434.Sthe_2445"/>
<evidence type="ECO:0000256" key="5">
    <source>
        <dbReference type="ARBA" id="ARBA00022519"/>
    </source>
</evidence>
<dbReference type="InterPro" id="IPR000390">
    <property type="entry name" value="Small_drug/metabolite_transptr"/>
</dbReference>
<dbReference type="GO" id="GO:0009245">
    <property type="term" value="P:lipid A biosynthetic process"/>
    <property type="evidence" value="ECO:0007669"/>
    <property type="project" value="UniProtKB-KW"/>
</dbReference>
<sequence length="295" mass="31040">MGILATVLVLSSASLHASWNLLVKRSQDTLAFLFLANLATLVIYALPFAGFLRAHPIPADGWPFVAATSTIHVAYYLCLSAAYSHGALSLAYPIARGTGVALVPLLALPLLHERISLAGGVGIALVVAGILVMHQEPLRALVRQPLGIAAGQRSGVNLGTFFALLTGLAICAYSLVDKAGVARVHPVVYGYLLMAGMTLGLSPYILTRRRAGLRREWDENRVPILVVGLLVLGTYLIILTAMRLTAVSYIVALREVSIVIGAVLGVWVLGEGGGRERIPGAVLILAGVLAIAVMG</sequence>
<dbReference type="SUPFAM" id="SSF103481">
    <property type="entry name" value="Multidrug resistance efflux transporter EmrE"/>
    <property type="match status" value="2"/>
</dbReference>
<evidence type="ECO:0000256" key="11">
    <source>
        <dbReference type="ARBA" id="ARBA00023136"/>
    </source>
</evidence>
<keyword evidence="10" id="KW-0443">Lipid metabolism</keyword>
<dbReference type="RefSeq" id="WP_012872900.1">
    <property type="nucleotide sequence ID" value="NC_013523.1"/>
</dbReference>
<evidence type="ECO:0000256" key="2">
    <source>
        <dbReference type="ARBA" id="ARBA00022448"/>
    </source>
</evidence>
<feature type="transmembrane region" description="Helical" evidence="14">
    <location>
        <begin position="247"/>
        <end position="270"/>
    </location>
</feature>
<reference evidence="16 17" key="2">
    <citation type="journal article" date="2010" name="Stand. Genomic Sci.">
        <title>Complete genome sequence of Desulfohalobium retbaense type strain (HR(100)).</title>
        <authorList>
            <person name="Spring S."/>
            <person name="Nolan M."/>
            <person name="Lapidus A."/>
            <person name="Glavina Del Rio T."/>
            <person name="Copeland A."/>
            <person name="Tice H."/>
            <person name="Cheng J.F."/>
            <person name="Lucas S."/>
            <person name="Land M."/>
            <person name="Chen F."/>
            <person name="Bruce D."/>
            <person name="Goodwin L."/>
            <person name="Pitluck S."/>
            <person name="Ivanova N."/>
            <person name="Mavromatis K."/>
            <person name="Mikhailova N."/>
            <person name="Pati A."/>
            <person name="Chen A."/>
            <person name="Palaniappan K."/>
            <person name="Hauser L."/>
            <person name="Chang Y.J."/>
            <person name="Jeffries C.D."/>
            <person name="Munk C."/>
            <person name="Kiss H."/>
            <person name="Chain P."/>
            <person name="Han C."/>
            <person name="Brettin T."/>
            <person name="Detter J.C."/>
            <person name="Schuler E."/>
            <person name="Goker M."/>
            <person name="Rohde M."/>
            <person name="Bristow J."/>
            <person name="Eisen J.A."/>
            <person name="Markowitz V."/>
            <person name="Hugenholtz P."/>
            <person name="Kyrpides N.C."/>
            <person name="Klenk H.P."/>
        </authorList>
    </citation>
    <scope>NUCLEOTIDE SEQUENCE [LARGE SCALE GENOMIC DNA]</scope>
    <source>
        <strain evidence="17">ATCC 49802 / DSM 20745 / S 6022</strain>
    </source>
</reference>
<gene>
    <name evidence="16" type="ordered locus">Sthe_2445</name>
</gene>
<accession>D1C7Y9</accession>
<evidence type="ECO:0000256" key="9">
    <source>
        <dbReference type="ARBA" id="ARBA00022989"/>
    </source>
</evidence>
<keyword evidence="2" id="KW-0813">Transport</keyword>
<keyword evidence="3" id="KW-1003">Cell membrane</keyword>
<feature type="transmembrane region" description="Helical" evidence="14">
    <location>
        <begin position="73"/>
        <end position="95"/>
    </location>
</feature>
<dbReference type="PANTHER" id="PTHR30561:SF1">
    <property type="entry name" value="MULTIDRUG TRANSPORTER EMRE"/>
    <property type="match status" value="1"/>
</dbReference>
<keyword evidence="4" id="KW-0444">Lipid biosynthesis</keyword>
<dbReference type="InParanoid" id="D1C7Y9"/>
<evidence type="ECO:0000256" key="1">
    <source>
        <dbReference type="ARBA" id="ARBA00004651"/>
    </source>
</evidence>
<dbReference type="Pfam" id="PF00892">
    <property type="entry name" value="EamA"/>
    <property type="match status" value="1"/>
</dbReference>
<dbReference type="EMBL" id="CP001823">
    <property type="protein sequence ID" value="ACZ39860.1"/>
    <property type="molecule type" value="Genomic_DNA"/>
</dbReference>